<evidence type="ECO:0000256" key="11">
    <source>
        <dbReference type="ARBA" id="ARBA00048300"/>
    </source>
</evidence>
<dbReference type="FunFam" id="3.30.930.10:FF:000011">
    <property type="entry name" value="Alanine--tRNA ligase, cytoplasmic"/>
    <property type="match status" value="1"/>
</dbReference>
<dbReference type="InterPro" id="IPR009000">
    <property type="entry name" value="Transl_B-barrel_sf"/>
</dbReference>
<dbReference type="InterPro" id="IPR050058">
    <property type="entry name" value="Ala-tRNA_ligase"/>
</dbReference>
<dbReference type="Gene3D" id="3.30.980.10">
    <property type="entry name" value="Threonyl-trna Synthetase, Chain A, domain 2"/>
    <property type="match status" value="1"/>
</dbReference>
<dbReference type="InterPro" id="IPR023033">
    <property type="entry name" value="Ala_tRNA_ligase_euk/bac"/>
</dbReference>
<dbReference type="SMART" id="SM00863">
    <property type="entry name" value="tRNA_SAD"/>
    <property type="match status" value="1"/>
</dbReference>
<comment type="cofactor">
    <cofactor evidence="12">
        <name>Zn(2+)</name>
        <dbReference type="ChEBI" id="CHEBI:29105"/>
    </cofactor>
    <text evidence="12">Binds 1 zinc ion per subunit.</text>
</comment>
<dbReference type="InterPro" id="IPR045864">
    <property type="entry name" value="aa-tRNA-synth_II/BPL/LPL"/>
</dbReference>
<dbReference type="GO" id="GO:0002161">
    <property type="term" value="F:aminoacyl-tRNA deacylase activity"/>
    <property type="evidence" value="ECO:0007669"/>
    <property type="project" value="TreeGrafter"/>
</dbReference>
<dbReference type="InterPro" id="IPR018165">
    <property type="entry name" value="Ala-tRNA-synth_IIc_core"/>
</dbReference>
<keyword evidence="9 12" id="KW-0648">Protein biosynthesis</keyword>
<evidence type="ECO:0000313" key="14">
    <source>
        <dbReference type="EMBL" id="CAD9235803.1"/>
    </source>
</evidence>
<gene>
    <name evidence="14" type="ORF">CCAE0312_LOCUS7894</name>
</gene>
<evidence type="ECO:0000256" key="9">
    <source>
        <dbReference type="ARBA" id="ARBA00022917"/>
    </source>
</evidence>
<dbReference type="Gene3D" id="2.40.30.130">
    <property type="match status" value="1"/>
</dbReference>
<feature type="binding site" evidence="12">
    <location>
        <position position="727"/>
    </location>
    <ligand>
        <name>Zn(2+)</name>
        <dbReference type="ChEBI" id="CHEBI:29105"/>
    </ligand>
</feature>
<evidence type="ECO:0000256" key="7">
    <source>
        <dbReference type="ARBA" id="ARBA00022840"/>
    </source>
</evidence>
<dbReference type="SUPFAM" id="SSF50447">
    <property type="entry name" value="Translation proteins"/>
    <property type="match status" value="1"/>
</dbReference>
<keyword evidence="12" id="KW-0496">Mitochondrion</keyword>
<keyword evidence="5 12" id="KW-0547">Nucleotide-binding</keyword>
<dbReference type="GO" id="GO:0004813">
    <property type="term" value="F:alanine-tRNA ligase activity"/>
    <property type="evidence" value="ECO:0007669"/>
    <property type="project" value="UniProtKB-UniRule"/>
</dbReference>
<comment type="subunit">
    <text evidence="12">Monomer.</text>
</comment>
<comment type="domain">
    <text evidence="12">Consists of three domains; the N-terminal catalytic domain, the editing domain and the C-terminal C-Ala domain. The editing domain removes incorrectly charged amino acids, while the C-Ala domain, along with tRNA(Ala), serves as a bridge to cooperatively bring together the editing and aminoacylation centers thus stimulating deacylation of misacylated tRNAs.</text>
</comment>
<name>A0A7S1TGB8_9RHOD</name>
<dbReference type="EMBL" id="HBGH01014228">
    <property type="protein sequence ID" value="CAD9235803.1"/>
    <property type="molecule type" value="Transcribed_RNA"/>
</dbReference>
<evidence type="ECO:0000256" key="1">
    <source>
        <dbReference type="ARBA" id="ARBA00008429"/>
    </source>
</evidence>
<organism evidence="14">
    <name type="scientific">Compsopogon caeruleus</name>
    <dbReference type="NCBI Taxonomy" id="31354"/>
    <lineage>
        <taxon>Eukaryota</taxon>
        <taxon>Rhodophyta</taxon>
        <taxon>Compsopogonophyceae</taxon>
        <taxon>Compsopogonales</taxon>
        <taxon>Compsopogonaceae</taxon>
        <taxon>Compsopogon</taxon>
    </lineage>
</organism>
<evidence type="ECO:0000256" key="5">
    <source>
        <dbReference type="ARBA" id="ARBA00022741"/>
    </source>
</evidence>
<evidence type="ECO:0000256" key="12">
    <source>
        <dbReference type="HAMAP-Rule" id="MF_03133"/>
    </source>
</evidence>
<comment type="function">
    <text evidence="12">Catalyzes the attachment of alanine to tRNA(Ala) in a two-step reaction: alanine is first activated by ATP to form Ala-AMP and then transferred to the acceptor end of tRNA(Ala). Also edits incorrectly charged tRNA(Ala) via its editing domain.</text>
</comment>
<dbReference type="GO" id="GO:0070143">
    <property type="term" value="P:mitochondrial alanyl-tRNA aminoacylation"/>
    <property type="evidence" value="ECO:0007669"/>
    <property type="project" value="UniProtKB-UniRule"/>
</dbReference>
<keyword evidence="3 12" id="KW-0436">Ligase</keyword>
<accession>A0A7S1TGB8</accession>
<comment type="subcellular location">
    <subcellularLocation>
        <location evidence="12">Mitochondrion</location>
    </subcellularLocation>
    <subcellularLocation>
        <location evidence="12">Cytoplasm</location>
    </subcellularLocation>
</comment>
<reference evidence="14" key="1">
    <citation type="submission" date="2021-01" db="EMBL/GenBank/DDBJ databases">
        <authorList>
            <person name="Corre E."/>
            <person name="Pelletier E."/>
            <person name="Niang G."/>
            <person name="Scheremetjew M."/>
            <person name="Finn R."/>
            <person name="Kale V."/>
            <person name="Holt S."/>
            <person name="Cochrane G."/>
            <person name="Meng A."/>
            <person name="Brown T."/>
            <person name="Cohen L."/>
        </authorList>
    </citation>
    <scope>NUCLEOTIDE SEQUENCE</scope>
    <source>
        <strain evidence="14">SAG 36.94</strain>
    </source>
</reference>
<dbReference type="SUPFAM" id="SSF101353">
    <property type="entry name" value="Putative anticodon-binding domain of alanyl-tRNA synthetase (AlaRS)"/>
    <property type="match status" value="1"/>
</dbReference>
<dbReference type="GO" id="GO:0005524">
    <property type="term" value="F:ATP binding"/>
    <property type="evidence" value="ECO:0007669"/>
    <property type="project" value="UniProtKB-UniRule"/>
</dbReference>
<evidence type="ECO:0000259" key="13">
    <source>
        <dbReference type="PROSITE" id="PS50860"/>
    </source>
</evidence>
<keyword evidence="7 12" id="KW-0067">ATP-binding</keyword>
<evidence type="ECO:0000256" key="6">
    <source>
        <dbReference type="ARBA" id="ARBA00022833"/>
    </source>
</evidence>
<dbReference type="Gene3D" id="3.10.310.40">
    <property type="match status" value="1"/>
</dbReference>
<feature type="binding site" evidence="12">
    <location>
        <position position="604"/>
    </location>
    <ligand>
        <name>Zn(2+)</name>
        <dbReference type="ChEBI" id="CHEBI:29105"/>
    </ligand>
</feature>
<dbReference type="GO" id="GO:0008270">
    <property type="term" value="F:zinc ion binding"/>
    <property type="evidence" value="ECO:0007669"/>
    <property type="project" value="UniProtKB-UniRule"/>
</dbReference>
<dbReference type="InterPro" id="IPR012947">
    <property type="entry name" value="tRNA_SAD"/>
</dbReference>
<dbReference type="PRINTS" id="PR00980">
    <property type="entry name" value="TRNASYNTHALA"/>
</dbReference>
<dbReference type="Pfam" id="PF07973">
    <property type="entry name" value="tRNA_SAD"/>
    <property type="match status" value="1"/>
</dbReference>
<dbReference type="NCBIfam" id="TIGR00344">
    <property type="entry name" value="alaS"/>
    <property type="match status" value="1"/>
</dbReference>
<keyword evidence="2 12" id="KW-0820">tRNA-binding</keyword>
<evidence type="ECO:0000256" key="10">
    <source>
        <dbReference type="ARBA" id="ARBA00023146"/>
    </source>
</evidence>
<proteinExistence type="inferred from homology"/>
<dbReference type="CDD" id="cd00673">
    <property type="entry name" value="AlaRS_core"/>
    <property type="match status" value="1"/>
</dbReference>
<dbReference type="InterPro" id="IPR018163">
    <property type="entry name" value="Thr/Ala-tRNA-synth_IIc_edit"/>
</dbReference>
<dbReference type="GO" id="GO:0000049">
    <property type="term" value="F:tRNA binding"/>
    <property type="evidence" value="ECO:0007669"/>
    <property type="project" value="UniProtKB-KW"/>
</dbReference>
<feature type="binding site" evidence="12">
    <location>
        <position position="723"/>
    </location>
    <ligand>
        <name>Zn(2+)</name>
        <dbReference type="ChEBI" id="CHEBI:29105"/>
    </ligand>
</feature>
<comment type="catalytic activity">
    <reaction evidence="11 12">
        <text>tRNA(Ala) + L-alanine + ATP = L-alanyl-tRNA(Ala) + AMP + diphosphate</text>
        <dbReference type="Rhea" id="RHEA:12540"/>
        <dbReference type="Rhea" id="RHEA-COMP:9657"/>
        <dbReference type="Rhea" id="RHEA-COMP:9923"/>
        <dbReference type="ChEBI" id="CHEBI:30616"/>
        <dbReference type="ChEBI" id="CHEBI:33019"/>
        <dbReference type="ChEBI" id="CHEBI:57972"/>
        <dbReference type="ChEBI" id="CHEBI:78442"/>
        <dbReference type="ChEBI" id="CHEBI:78497"/>
        <dbReference type="ChEBI" id="CHEBI:456215"/>
        <dbReference type="EC" id="6.1.1.7"/>
    </reaction>
</comment>
<dbReference type="InterPro" id="IPR018164">
    <property type="entry name" value="Ala-tRNA-synth_IIc_N"/>
</dbReference>
<keyword evidence="12" id="KW-0963">Cytoplasm</keyword>
<evidence type="ECO:0000256" key="2">
    <source>
        <dbReference type="ARBA" id="ARBA00022555"/>
    </source>
</evidence>
<keyword evidence="8 12" id="KW-0694">RNA-binding</keyword>
<evidence type="ECO:0000256" key="3">
    <source>
        <dbReference type="ARBA" id="ARBA00022598"/>
    </source>
</evidence>
<keyword evidence="10 12" id="KW-0030">Aminoacyl-tRNA synthetase</keyword>
<dbReference type="PROSITE" id="PS50860">
    <property type="entry name" value="AA_TRNA_LIGASE_II_ALA"/>
    <property type="match status" value="1"/>
</dbReference>
<protein>
    <recommendedName>
        <fullName evidence="12">Alanine--tRNA ligase</fullName>
        <ecNumber evidence="12">6.1.1.7</ecNumber>
    </recommendedName>
    <alternativeName>
        <fullName evidence="12">Alanyl-tRNA synthetase</fullName>
        <shortName evidence="12">AlaRS</shortName>
    </alternativeName>
</protein>
<dbReference type="Gene3D" id="3.30.930.10">
    <property type="entry name" value="Bira Bifunctional Protein, Domain 2"/>
    <property type="match status" value="1"/>
</dbReference>
<comment type="similarity">
    <text evidence="1">Belongs to the class-II aminoacyl-tRNA synthetase family. Alax-L subfamily.</text>
</comment>
<evidence type="ECO:0000256" key="4">
    <source>
        <dbReference type="ARBA" id="ARBA00022723"/>
    </source>
</evidence>
<dbReference type="HAMAP" id="MF_00036_B">
    <property type="entry name" value="Ala_tRNA_synth_B"/>
    <property type="match status" value="1"/>
</dbReference>
<dbReference type="Pfam" id="PF01411">
    <property type="entry name" value="tRNA-synt_2c"/>
    <property type="match status" value="1"/>
</dbReference>
<evidence type="ECO:0000256" key="8">
    <source>
        <dbReference type="ARBA" id="ARBA00022884"/>
    </source>
</evidence>
<dbReference type="SUPFAM" id="SSF55186">
    <property type="entry name" value="ThrRS/AlaRS common domain"/>
    <property type="match status" value="1"/>
</dbReference>
<dbReference type="PANTHER" id="PTHR11777:SF9">
    <property type="entry name" value="ALANINE--TRNA LIGASE, CYTOPLASMIC"/>
    <property type="match status" value="1"/>
</dbReference>
<keyword evidence="6 12" id="KW-0862">Zinc</keyword>
<dbReference type="EC" id="6.1.1.7" evidence="12"/>
<dbReference type="SUPFAM" id="SSF55681">
    <property type="entry name" value="Class II aaRS and biotin synthetases"/>
    <property type="match status" value="1"/>
</dbReference>
<dbReference type="InterPro" id="IPR002318">
    <property type="entry name" value="Ala-tRNA-lgiase_IIc"/>
</dbReference>
<feature type="binding site" evidence="12">
    <location>
        <position position="608"/>
    </location>
    <ligand>
        <name>Zn(2+)</name>
        <dbReference type="ChEBI" id="CHEBI:29105"/>
    </ligand>
</feature>
<keyword evidence="4 12" id="KW-0479">Metal-binding</keyword>
<dbReference type="GO" id="GO:0005739">
    <property type="term" value="C:mitochondrion"/>
    <property type="evidence" value="ECO:0007669"/>
    <property type="project" value="UniProtKB-SubCell"/>
</dbReference>
<dbReference type="FunFam" id="3.30.980.10:FF:000004">
    <property type="entry name" value="Alanine--tRNA ligase, cytoplasmic"/>
    <property type="match status" value="1"/>
</dbReference>
<dbReference type="AlphaFoldDB" id="A0A7S1TGB8"/>
<dbReference type="InterPro" id="IPR018162">
    <property type="entry name" value="Ala-tRNA-ligase_IIc_anticod-bd"/>
</dbReference>
<dbReference type="PANTHER" id="PTHR11777">
    <property type="entry name" value="ALANYL-TRNA SYNTHETASE"/>
    <property type="match status" value="1"/>
</dbReference>
<sequence length="966" mass="107087">MTDSSVEWPASRVRNTFLDFFVKHHEHTYYSSSPCVPHDDPTLLFANAGMNQFKPIFLGQVDPASPLAALSRACNSQKCIRAGGKHNDLEDVGKDTYHHTFFEMLGNWSFGDYFKDEAITMAFRLLIDEYGLPSERLYATYFQGDENLGLDADHEAREFWLRYLPADRVLPFGSKENFWEMGDVGPCGPCSELHFDRIGDRDASHLVNADDPDVIEIWNLVFIQYNRESDGSLRPLPNKHVDTGMGFERITSILQNKRSNYDSDVFSPLFAAIQEVYGCREYTGKLGKDDADGIDMAYRVLGDHIRTLSFAIADGAVPSNEGRGYVLRRILRRAVRYGQQFLGGKKGNFSRLVDPLVNQMKVTFPELDRKRETIREIIFDEEVAFGRTLERGIDRFRKVADEVERSGTSIFPGKDAFFLYDSMGFPLDLTQLMAIERNLHVDEKGYFEAMALAKEVSKQDRSARTGLGGKILKIEAEETDYLVKNGVKPTDDADKYRWDQEPIYTIQAIYAGDRRFEDRVQAGEEGIGMILDATSFYAEAGGQVADTGKLESVDGESVFEVIDVQSKGGFVLHIGILEKGCMMVGTQVRARVDYERRSRIAPNHTMTHVLNFALRDTLGTDVDQKGSEVNPLKLRFDFSHSKAVTEEELDRVESICREMVDRQIPVYTSVVPLSAAKKINTLRSVFGEVYPDPVRVVSVGQDVGPMISDPSNPNWMKHAVEFCGGTHLRNTGQAASFVIVEESAVAKGIRRIVALTGEAAVEARLEAERIESRLNTASSLPPVELEKELVSLTALVDGSTVAVGSKSCMRRMIASLSERVRAVQKERSAALAAMLGERLSMLCRSAMESNRLFVVSELSELAEDGKLGSKLLSSSLGQFTDGAILICYFDAQRSRVQALASCSASAIDAGLAADAWVSAAIAPLQGRGGGKPSSAQAQAPCSDHDSIQHVLTHALHYAHSKRPSPS</sequence>
<feature type="domain" description="Alanyl-transfer RNA synthetases family profile" evidence="13">
    <location>
        <begin position="8"/>
        <end position="766"/>
    </location>
</feature>